<gene>
    <name evidence="6" type="ORF">SAMN05421758_103268</name>
</gene>
<comment type="similarity">
    <text evidence="1">Belongs to the type-I restriction system S methylase family.</text>
</comment>
<keyword evidence="3" id="KW-0238">DNA-binding</keyword>
<comment type="subunit">
    <text evidence="4">The methyltransferase is composed of M and S polypeptides.</text>
</comment>
<reference evidence="6 7" key="1">
    <citation type="submission" date="2017-01" db="EMBL/GenBank/DDBJ databases">
        <authorList>
            <person name="Varghese N."/>
            <person name="Submissions S."/>
        </authorList>
    </citation>
    <scope>NUCLEOTIDE SEQUENCE [LARGE SCALE GENOMIC DNA]</scope>
    <source>
        <strain evidence="6 7">DSM 22782</strain>
    </source>
</reference>
<dbReference type="Pfam" id="PF01420">
    <property type="entry name" value="Methylase_S"/>
    <property type="match status" value="2"/>
</dbReference>
<evidence type="ECO:0000259" key="5">
    <source>
        <dbReference type="Pfam" id="PF01420"/>
    </source>
</evidence>
<dbReference type="InterPro" id="IPR044946">
    <property type="entry name" value="Restrct_endonuc_typeI_TRD_sf"/>
</dbReference>
<evidence type="ECO:0000256" key="4">
    <source>
        <dbReference type="ARBA" id="ARBA00038652"/>
    </source>
</evidence>
<accession>A0ABY1KQW9</accession>
<feature type="domain" description="Type I restriction modification DNA specificity" evidence="5">
    <location>
        <begin position="20"/>
        <end position="198"/>
    </location>
</feature>
<dbReference type="InterPro" id="IPR000055">
    <property type="entry name" value="Restrct_endonuc_typeI_TRD"/>
</dbReference>
<dbReference type="SUPFAM" id="SSF116734">
    <property type="entry name" value="DNA methylase specificity domain"/>
    <property type="match status" value="2"/>
</dbReference>
<dbReference type="Gene3D" id="3.90.220.20">
    <property type="entry name" value="DNA methylase specificity domains"/>
    <property type="match status" value="2"/>
</dbReference>
<dbReference type="InterPro" id="IPR051212">
    <property type="entry name" value="Type-I_RE_S_subunit"/>
</dbReference>
<keyword evidence="7" id="KW-1185">Reference proteome</keyword>
<sequence>MSSVTEKFEDSGVHWIGSVPDHWSVSKIGYFYEVQLGKMVQPNKKSETDKLVPYLKAVNVQDSGLKYNDENKMYASSTDLAKYDVEKGDLLVCEGGEIGRSALVDKEYKGFVFQNSLHRVRSTFNNVQFLHYIMQAIRNSGYIDVLVNRLTIAHLTRERLIGVKIAIPNKGEQDVIVQFLNHKTSEIDTLIADKQKLIELLEEKRQAVISEAVTKGLDPDVPMKDSGVAWIGEIPEHWGLNRLGTITDKLSNGYVGPTRDVLRDHGIRYLQSLHIKQGKVLFDKKPYYVDESWGSKHEKSKLKKGDLVIVQTGDIGQCAVITREFEDTNCHALIIVRLKEHVGFGEYLNWYFQSNYGFFSLLSFKTGALHPHLDPGRIKNMKILLPPKEEQENIINYLNREITDIESIINIQKKIINRFKEYRQSLIYEAVTGKIDVQEMERKIEQEEVSSS</sequence>
<dbReference type="PANTHER" id="PTHR43140">
    <property type="entry name" value="TYPE-1 RESTRICTION ENZYME ECOKI SPECIFICITY PROTEIN"/>
    <property type="match status" value="1"/>
</dbReference>
<dbReference type="Gene3D" id="1.10.287.1120">
    <property type="entry name" value="Bipartite methylase S protein"/>
    <property type="match status" value="1"/>
</dbReference>
<dbReference type="EMBL" id="FTOK01000003">
    <property type="protein sequence ID" value="SIS66594.1"/>
    <property type="molecule type" value="Genomic_DNA"/>
</dbReference>
<dbReference type="Proteomes" id="UP000199777">
    <property type="component" value="Unassembled WGS sequence"/>
</dbReference>
<evidence type="ECO:0000313" key="6">
    <source>
        <dbReference type="EMBL" id="SIS66594.1"/>
    </source>
</evidence>
<proteinExistence type="inferred from homology"/>
<evidence type="ECO:0000256" key="1">
    <source>
        <dbReference type="ARBA" id="ARBA00010923"/>
    </source>
</evidence>
<dbReference type="RefSeq" id="WP_076570589.1">
    <property type="nucleotide sequence ID" value="NZ_FTOK01000003.1"/>
</dbReference>
<feature type="domain" description="Type I restriction modification DNA specificity" evidence="5">
    <location>
        <begin position="297"/>
        <end position="407"/>
    </location>
</feature>
<evidence type="ECO:0000256" key="2">
    <source>
        <dbReference type="ARBA" id="ARBA00022747"/>
    </source>
</evidence>
<protein>
    <submittedName>
        <fullName evidence="6">Type I restriction enzyme, S subunit</fullName>
    </submittedName>
</protein>
<organism evidence="6 7">
    <name type="scientific">Salimicrobium salexigens</name>
    <dbReference type="NCBI Taxonomy" id="908941"/>
    <lineage>
        <taxon>Bacteria</taxon>
        <taxon>Bacillati</taxon>
        <taxon>Bacillota</taxon>
        <taxon>Bacilli</taxon>
        <taxon>Bacillales</taxon>
        <taxon>Bacillaceae</taxon>
        <taxon>Salimicrobium</taxon>
    </lineage>
</organism>
<evidence type="ECO:0000313" key="7">
    <source>
        <dbReference type="Proteomes" id="UP000199777"/>
    </source>
</evidence>
<dbReference type="PANTHER" id="PTHR43140:SF1">
    <property type="entry name" value="TYPE I RESTRICTION ENZYME ECOKI SPECIFICITY SUBUNIT"/>
    <property type="match status" value="1"/>
</dbReference>
<evidence type="ECO:0000256" key="3">
    <source>
        <dbReference type="ARBA" id="ARBA00023125"/>
    </source>
</evidence>
<name>A0ABY1KQW9_9BACI</name>
<comment type="caution">
    <text evidence="6">The sequence shown here is derived from an EMBL/GenBank/DDBJ whole genome shotgun (WGS) entry which is preliminary data.</text>
</comment>
<keyword evidence="2" id="KW-0680">Restriction system</keyword>